<reference evidence="1 2" key="1">
    <citation type="submission" date="2016-11" db="EMBL/GenBank/DDBJ databases">
        <title>Complete Genome Sequence of Bradyrhizobium sp. strain J5, an isolated from soybean nodule in Hokkaido.</title>
        <authorList>
            <person name="Kanehara K."/>
        </authorList>
    </citation>
    <scope>NUCLEOTIDE SEQUENCE [LARGE SCALE GENOMIC DNA]</scope>
    <source>
        <strain evidence="1 2">J5</strain>
    </source>
</reference>
<gene>
    <name evidence="1" type="ORF">BKD09_35830</name>
</gene>
<protein>
    <submittedName>
        <fullName evidence="1">Uncharacterized protein</fullName>
    </submittedName>
</protein>
<evidence type="ECO:0000313" key="2">
    <source>
        <dbReference type="Proteomes" id="UP000181962"/>
    </source>
</evidence>
<dbReference type="EMBL" id="CP017637">
    <property type="protein sequence ID" value="APG13742.1"/>
    <property type="molecule type" value="Genomic_DNA"/>
</dbReference>
<dbReference type="Proteomes" id="UP000181962">
    <property type="component" value="Chromosome"/>
</dbReference>
<sequence>MVRSLEHTEKQTHSAFDTYQFDSMRIDISALAVGHDGFFLDRVVSTDGTIECFRIRSYGEERAESTWRMLNGCAKHKQSNSIR</sequence>
<accession>A0A1L3FKM0</accession>
<proteinExistence type="predicted"/>
<dbReference type="AlphaFoldDB" id="A0A1L3FKM0"/>
<organism evidence="1 2">
    <name type="scientific">Bradyrhizobium japonicum</name>
    <dbReference type="NCBI Taxonomy" id="375"/>
    <lineage>
        <taxon>Bacteria</taxon>
        <taxon>Pseudomonadati</taxon>
        <taxon>Pseudomonadota</taxon>
        <taxon>Alphaproteobacteria</taxon>
        <taxon>Hyphomicrobiales</taxon>
        <taxon>Nitrobacteraceae</taxon>
        <taxon>Bradyrhizobium</taxon>
    </lineage>
</organism>
<evidence type="ECO:0000313" key="1">
    <source>
        <dbReference type="EMBL" id="APG13742.1"/>
    </source>
</evidence>
<name>A0A1L3FKM0_BRAJP</name>